<keyword evidence="4" id="KW-1185">Reference proteome</keyword>
<organism evidence="2 3">
    <name type="scientific">Limnobaculum xujianqingii</name>
    <dbReference type="NCBI Taxonomy" id="2738837"/>
    <lineage>
        <taxon>Bacteria</taxon>
        <taxon>Pseudomonadati</taxon>
        <taxon>Pseudomonadota</taxon>
        <taxon>Gammaproteobacteria</taxon>
        <taxon>Enterobacterales</taxon>
        <taxon>Budviciaceae</taxon>
        <taxon>Limnobaculum</taxon>
    </lineage>
</organism>
<evidence type="ECO:0000313" key="2">
    <source>
        <dbReference type="EMBL" id="MBK5176728.1"/>
    </source>
</evidence>
<evidence type="ECO:0000313" key="1">
    <source>
        <dbReference type="EMBL" id="MBK5073541.1"/>
    </source>
</evidence>
<comment type="caution">
    <text evidence="2">The sequence shown here is derived from an EMBL/GenBank/DDBJ whole genome shotgun (WGS) entry which is preliminary data.</text>
</comment>
<sequence length="48" mass="5578">MMRYGQEDRVIITRSVYSVSNYYPHDILTMSGYNLPHANYKDTCSESA</sequence>
<name>A0A9D7AIN6_9GAMM</name>
<evidence type="ECO:0000313" key="3">
    <source>
        <dbReference type="Proteomes" id="UP000807542"/>
    </source>
</evidence>
<dbReference type="RefSeq" id="WP_179038301.1">
    <property type="nucleotide sequence ID" value="NZ_JABMLK010000001.1"/>
</dbReference>
<gene>
    <name evidence="2" type="ORF">I2492_10380</name>
    <name evidence="1" type="ORF">I2493_11005</name>
</gene>
<evidence type="ECO:0000313" key="4">
    <source>
        <dbReference type="Proteomes" id="UP001296969"/>
    </source>
</evidence>
<accession>A0A9D7AIN6</accession>
<dbReference type="EMBL" id="JADRCP010000002">
    <property type="protein sequence ID" value="MBK5176728.1"/>
    <property type="molecule type" value="Genomic_DNA"/>
</dbReference>
<reference evidence="2 4" key="1">
    <citation type="submission" date="2020-11" db="EMBL/GenBank/DDBJ databases">
        <title>Insectihabitans protaetiae gen. nov. sp. nov. and Insectihabitans allomyrinae sp. nov., isolated from larvae of Protaetia brevitarsis seulensis and Allomyrina dichotoma, respectively.</title>
        <authorList>
            <person name="Lee S.D."/>
            <person name="Byeon Y.-S."/>
            <person name="Kim S.-M."/>
            <person name="Yang H.L."/>
            <person name="Kim I.S."/>
        </authorList>
    </citation>
    <scope>NUCLEOTIDE SEQUENCE</scope>
    <source>
        <strain evidence="2">CWB-B4</strain>
        <strain evidence="1 4">CWB-B43</strain>
    </source>
</reference>
<dbReference type="Proteomes" id="UP001296969">
    <property type="component" value="Unassembled WGS sequence"/>
</dbReference>
<dbReference type="Proteomes" id="UP000807542">
    <property type="component" value="Unassembled WGS sequence"/>
</dbReference>
<dbReference type="EMBL" id="JADRCQ010000002">
    <property type="protein sequence ID" value="MBK5073541.1"/>
    <property type="molecule type" value="Genomic_DNA"/>
</dbReference>
<protein>
    <submittedName>
        <fullName evidence="2">Uncharacterized protein</fullName>
    </submittedName>
</protein>
<dbReference type="AlphaFoldDB" id="A0A9D7AIN6"/>
<proteinExistence type="predicted"/>